<proteinExistence type="predicted"/>
<dbReference type="InterPro" id="IPR035897">
    <property type="entry name" value="Toll_tir_struct_dom_sf"/>
</dbReference>
<dbReference type="SUPFAM" id="SSF52200">
    <property type="entry name" value="Toll/Interleukin receptor TIR domain"/>
    <property type="match status" value="1"/>
</dbReference>
<evidence type="ECO:0000313" key="3">
    <source>
        <dbReference type="Proteomes" id="UP000481360"/>
    </source>
</evidence>
<dbReference type="Gene3D" id="2.60.120.1060">
    <property type="entry name" value="NPCBM/NEW2 domain"/>
    <property type="match status" value="1"/>
</dbReference>
<reference evidence="2 3" key="1">
    <citation type="submission" date="2020-03" db="EMBL/GenBank/DDBJ databases">
        <title>Isolation and identification of active actinomycetes.</title>
        <authorList>
            <person name="Sun X."/>
        </authorList>
    </citation>
    <scope>NUCLEOTIDE SEQUENCE [LARGE SCALE GENOMIC DNA]</scope>
    <source>
        <strain evidence="2 3">NEAU-D13</strain>
    </source>
</reference>
<dbReference type="InterPro" id="IPR008979">
    <property type="entry name" value="Galactose-bd-like_sf"/>
</dbReference>
<evidence type="ECO:0000313" key="2">
    <source>
        <dbReference type="EMBL" id="NGY65343.1"/>
    </source>
</evidence>
<accession>A0A7C9RZR7</accession>
<protein>
    <submittedName>
        <fullName evidence="2">TIR domain-containing protein</fullName>
    </submittedName>
</protein>
<dbReference type="RefSeq" id="WP_166054137.1">
    <property type="nucleotide sequence ID" value="NZ_JAAMPJ010000015.1"/>
</dbReference>
<dbReference type="InterPro" id="IPR013568">
    <property type="entry name" value="SEFIR_dom"/>
</dbReference>
<organism evidence="2 3">
    <name type="scientific">Lentzea alba</name>
    <dbReference type="NCBI Taxonomy" id="2714351"/>
    <lineage>
        <taxon>Bacteria</taxon>
        <taxon>Bacillati</taxon>
        <taxon>Actinomycetota</taxon>
        <taxon>Actinomycetes</taxon>
        <taxon>Pseudonocardiales</taxon>
        <taxon>Pseudonocardiaceae</taxon>
        <taxon>Lentzea</taxon>
    </lineage>
</organism>
<keyword evidence="3" id="KW-1185">Reference proteome</keyword>
<dbReference type="Pfam" id="PF08357">
    <property type="entry name" value="SEFIR"/>
    <property type="match status" value="1"/>
</dbReference>
<gene>
    <name evidence="2" type="ORF">G7043_41265</name>
</gene>
<feature type="domain" description="SEFIR" evidence="1">
    <location>
        <begin position="17"/>
        <end position="159"/>
    </location>
</feature>
<dbReference type="Gene3D" id="3.40.50.11530">
    <property type="match status" value="1"/>
</dbReference>
<dbReference type="Proteomes" id="UP000481360">
    <property type="component" value="Unassembled WGS sequence"/>
</dbReference>
<dbReference type="PROSITE" id="PS51534">
    <property type="entry name" value="SEFIR"/>
    <property type="match status" value="1"/>
</dbReference>
<dbReference type="Pfam" id="PF08305">
    <property type="entry name" value="NPCBM"/>
    <property type="match status" value="1"/>
</dbReference>
<name>A0A7C9RZR7_9PSEU</name>
<dbReference type="SUPFAM" id="SSF49785">
    <property type="entry name" value="Galactose-binding domain-like"/>
    <property type="match status" value="1"/>
</dbReference>
<dbReference type="InterPro" id="IPR013222">
    <property type="entry name" value="Glyco_hyd_98_carb-bd"/>
</dbReference>
<dbReference type="EMBL" id="JAAMPJ010000015">
    <property type="protein sequence ID" value="NGY65343.1"/>
    <property type="molecule type" value="Genomic_DNA"/>
</dbReference>
<dbReference type="InterPro" id="IPR038637">
    <property type="entry name" value="NPCBM_sf"/>
</dbReference>
<evidence type="ECO:0000259" key="1">
    <source>
        <dbReference type="PROSITE" id="PS51534"/>
    </source>
</evidence>
<dbReference type="AlphaFoldDB" id="A0A7C9RZR7"/>
<comment type="caution">
    <text evidence="2">The sequence shown here is derived from an EMBL/GenBank/DDBJ whole genome shotgun (WGS) entry which is preliminary data.</text>
</comment>
<sequence>MDIEERQQLADATQEKAPRIFITYSHDDEHHVALVRRFGEFLVRSEGLDVVFDQWADDGRRDWALWASRNIAQADFILVIASPAYKRRAEGSAPPDEGRGSQFETALIMDNLTKDLPKETRRIIPVILPGRSIEELPTFMRPYSTTHYIVREFSAEGVRDLLAAISGVSEWLKPRQGKYRGNPFAGTHARQRAEDAEAAAGQAPRGRPHLLVPSAKLVRSTEGVTFGAADIDGQHYSSSIRFRPTMWCTEPTGVAEFSLGRAYSVFTAVVGVFDDARESEQVGYFQVVLDRVPQPEVQATYGKPVRVTVDVAGVLRLELRAHRPGTVVGALMAGVFATQSRHSLHLPELAWGNPTVID</sequence>